<dbReference type="InterPro" id="IPR013785">
    <property type="entry name" value="Aldolase_TIM"/>
</dbReference>
<reference evidence="13" key="1">
    <citation type="submission" date="2020-09" db="EMBL/GenBank/DDBJ databases">
        <title>A novel bacterium of genus Mangrovicoccus, isolated from South China Sea.</title>
        <authorList>
            <person name="Huang H."/>
            <person name="Mo K."/>
            <person name="Hu Y."/>
        </authorList>
    </citation>
    <scope>NUCLEOTIDE SEQUENCE</scope>
    <source>
        <strain evidence="13">HB182678</strain>
    </source>
</reference>
<dbReference type="EMBL" id="JACVXA010000036">
    <property type="protein sequence ID" value="MBE3638980.1"/>
    <property type="molecule type" value="Genomic_DNA"/>
</dbReference>
<keyword evidence="4" id="KW-0285">Flavoprotein</keyword>
<dbReference type="SUPFAM" id="SSF51395">
    <property type="entry name" value="FMN-linked oxidoreductases"/>
    <property type="match status" value="1"/>
</dbReference>
<dbReference type="InterPro" id="IPR023753">
    <property type="entry name" value="FAD/NAD-binding_dom"/>
</dbReference>
<accession>A0A8J6YW56</accession>
<evidence type="ECO:0000256" key="7">
    <source>
        <dbReference type="ARBA" id="ARBA00023002"/>
    </source>
</evidence>
<evidence type="ECO:0000256" key="5">
    <source>
        <dbReference type="ARBA" id="ARBA00022643"/>
    </source>
</evidence>
<dbReference type="Proteomes" id="UP000609121">
    <property type="component" value="Unassembled WGS sequence"/>
</dbReference>
<protein>
    <submittedName>
        <fullName evidence="13">NADPH-dependent 2,4-dienoyl-CoA reductase</fullName>
    </submittedName>
</protein>
<evidence type="ECO:0000256" key="9">
    <source>
        <dbReference type="ARBA" id="ARBA00023014"/>
    </source>
</evidence>
<dbReference type="Gene3D" id="3.50.50.60">
    <property type="entry name" value="FAD/NAD(P)-binding domain"/>
    <property type="match status" value="1"/>
</dbReference>
<evidence type="ECO:0000256" key="10">
    <source>
        <dbReference type="SAM" id="MobiDB-lite"/>
    </source>
</evidence>
<comment type="cofactor">
    <cofactor evidence="1">
        <name>FMN</name>
        <dbReference type="ChEBI" id="CHEBI:58210"/>
    </cofactor>
</comment>
<keyword evidence="7" id="KW-0560">Oxidoreductase</keyword>
<dbReference type="GO" id="GO:0008670">
    <property type="term" value="F:2,4-dienoyl-CoA reductase (NADPH) activity"/>
    <property type="evidence" value="ECO:0007669"/>
    <property type="project" value="TreeGrafter"/>
</dbReference>
<feature type="region of interest" description="Disordered" evidence="10">
    <location>
        <begin position="529"/>
        <end position="553"/>
    </location>
</feature>
<comment type="similarity">
    <text evidence="3">In the N-terminal section; belongs to the NADH:flavin oxidoreductase/NADH oxidase family.</text>
</comment>
<evidence type="ECO:0000256" key="1">
    <source>
        <dbReference type="ARBA" id="ARBA00001917"/>
    </source>
</evidence>
<dbReference type="InterPro" id="IPR001155">
    <property type="entry name" value="OxRdtase_FMN_N"/>
</dbReference>
<dbReference type="RefSeq" id="WP_193183174.1">
    <property type="nucleotide sequence ID" value="NZ_JACVXA010000036.1"/>
</dbReference>
<dbReference type="SUPFAM" id="SSF51971">
    <property type="entry name" value="Nucleotide-binding domain"/>
    <property type="match status" value="1"/>
</dbReference>
<dbReference type="Pfam" id="PF07992">
    <property type="entry name" value="Pyr_redox_2"/>
    <property type="match status" value="1"/>
</dbReference>
<evidence type="ECO:0000259" key="12">
    <source>
        <dbReference type="Pfam" id="PF07992"/>
    </source>
</evidence>
<dbReference type="Pfam" id="PF00724">
    <property type="entry name" value="Oxidored_FMN"/>
    <property type="match status" value="1"/>
</dbReference>
<gene>
    <name evidence="13" type="ORF">ICN82_12280</name>
</gene>
<evidence type="ECO:0000256" key="8">
    <source>
        <dbReference type="ARBA" id="ARBA00023004"/>
    </source>
</evidence>
<sequence length="672" mass="70534">MTPYPHLLAPLDLGHVRLPNRVLMGSMHTGLEETGDWGRVGAFYAARARGGAGLMVTGGLAPNAEGAVLPGAAGLTGAEDVRHHREVTAQVHDAGGLIAAQILHAGRYAFSEAAVAPSALRAPISPFRPVALDEAGIEKQIADIAAAAARAREAGYDGVEIMGSEGYFLNQFLAARTNRREDGWGGSHENRMRLPVEVVRRVRAATGPDFILIYRLSMIDLVPEGALWDEVVALARAVEAAGASILNTGIGWHEARVPTIATSVPRGAFAWVTRRLMGEVGVPVVASNRINTPEIAEGILADGSADMVSMARPFLADPDFVAKAAAGRARHIAPCIACNQACLDHTFAMKLTSCLVNPRACHETVLVPAPAEAAKDIAVIGAGPAGMTAALEAARRGHRVTLFEAAPRIGGQLQLAARIPGKEEFRGLLEWFETELAASSVDLRLNCRAGEPELAGRDSIILATGVRPRDPGIPGAETAPSYADLLGGRVAPGARVAVIGGGGIGFDVAEFLAHAPGESPAEDPAAWRREWGIGDPGTDPGGLAPEGPRPAPPPREVAMFQRRPGKFGRGLGKTTGWIHRSTLRNRGVRMEAGVEYLRIDAAGLHYRRDGGTHCYPADQVVLCAGQDPENALAALAERLCPGGTHVIGGAQQAAGIDAKRAIDQAYRLALVI</sequence>
<evidence type="ECO:0000313" key="14">
    <source>
        <dbReference type="Proteomes" id="UP000609121"/>
    </source>
</evidence>
<evidence type="ECO:0000256" key="4">
    <source>
        <dbReference type="ARBA" id="ARBA00022630"/>
    </source>
</evidence>
<dbReference type="GO" id="GO:0010181">
    <property type="term" value="F:FMN binding"/>
    <property type="evidence" value="ECO:0007669"/>
    <property type="project" value="InterPro"/>
</dbReference>
<dbReference type="Gene3D" id="3.40.50.720">
    <property type="entry name" value="NAD(P)-binding Rossmann-like Domain"/>
    <property type="match status" value="1"/>
</dbReference>
<keyword evidence="5" id="KW-0288">FMN</keyword>
<dbReference type="InterPro" id="IPR036188">
    <property type="entry name" value="FAD/NAD-bd_sf"/>
</dbReference>
<dbReference type="GO" id="GO:0046872">
    <property type="term" value="F:metal ion binding"/>
    <property type="evidence" value="ECO:0007669"/>
    <property type="project" value="UniProtKB-KW"/>
</dbReference>
<evidence type="ECO:0000313" key="13">
    <source>
        <dbReference type="EMBL" id="MBE3638980.1"/>
    </source>
</evidence>
<dbReference type="CDD" id="cd02930">
    <property type="entry name" value="DCR_FMN"/>
    <property type="match status" value="1"/>
</dbReference>
<dbReference type="PRINTS" id="PR00411">
    <property type="entry name" value="PNDRDTASEI"/>
</dbReference>
<keyword evidence="8" id="KW-0408">Iron</keyword>
<dbReference type="GO" id="GO:0051536">
    <property type="term" value="F:iron-sulfur cluster binding"/>
    <property type="evidence" value="ECO:0007669"/>
    <property type="project" value="UniProtKB-KW"/>
</dbReference>
<evidence type="ECO:0000259" key="11">
    <source>
        <dbReference type="Pfam" id="PF00724"/>
    </source>
</evidence>
<dbReference type="AlphaFoldDB" id="A0A8J6YW56"/>
<dbReference type="SUPFAM" id="SSF51905">
    <property type="entry name" value="FAD/NAD(P)-binding domain"/>
    <property type="match status" value="1"/>
</dbReference>
<dbReference type="InterPro" id="IPR051793">
    <property type="entry name" value="NADH:flavin_oxidoreductase"/>
</dbReference>
<keyword evidence="6" id="KW-0479">Metal-binding</keyword>
<evidence type="ECO:0000256" key="3">
    <source>
        <dbReference type="ARBA" id="ARBA00011048"/>
    </source>
</evidence>
<feature type="domain" description="NADH:flavin oxidoreductase/NADH oxidase N-terminal" evidence="11">
    <location>
        <begin position="7"/>
        <end position="329"/>
    </location>
</feature>
<dbReference type="PANTHER" id="PTHR42917:SF2">
    <property type="entry name" value="2,4-DIENOYL-COA REDUCTASE [(2E)-ENOYL-COA-PRODUCING]"/>
    <property type="match status" value="1"/>
</dbReference>
<keyword evidence="14" id="KW-1185">Reference proteome</keyword>
<dbReference type="Gene3D" id="3.20.20.70">
    <property type="entry name" value="Aldolase class I"/>
    <property type="match status" value="1"/>
</dbReference>
<dbReference type="GO" id="GO:0033543">
    <property type="term" value="P:fatty acid beta-oxidation, unsaturated, even number, reductase/isomerase pathway"/>
    <property type="evidence" value="ECO:0007669"/>
    <property type="project" value="TreeGrafter"/>
</dbReference>
<dbReference type="PANTHER" id="PTHR42917">
    <property type="entry name" value="2,4-DIENOYL-COA REDUCTASE"/>
    <property type="match status" value="1"/>
</dbReference>
<evidence type="ECO:0000256" key="6">
    <source>
        <dbReference type="ARBA" id="ARBA00022723"/>
    </source>
</evidence>
<comment type="caution">
    <text evidence="13">The sequence shown here is derived from an EMBL/GenBank/DDBJ whole genome shotgun (WGS) entry which is preliminary data.</text>
</comment>
<dbReference type="PRINTS" id="PR00368">
    <property type="entry name" value="FADPNR"/>
</dbReference>
<keyword evidence="9" id="KW-0411">Iron-sulfur</keyword>
<organism evidence="13 14">
    <name type="scientific">Mangrovicoccus algicola</name>
    <dbReference type="NCBI Taxonomy" id="2771008"/>
    <lineage>
        <taxon>Bacteria</taxon>
        <taxon>Pseudomonadati</taxon>
        <taxon>Pseudomonadota</taxon>
        <taxon>Alphaproteobacteria</taxon>
        <taxon>Rhodobacterales</taxon>
        <taxon>Paracoccaceae</taxon>
        <taxon>Mangrovicoccus</taxon>
    </lineage>
</organism>
<comment type="cofactor">
    <cofactor evidence="2">
        <name>[4Fe-4S] cluster</name>
        <dbReference type="ChEBI" id="CHEBI:49883"/>
    </cofactor>
</comment>
<evidence type="ECO:0000256" key="2">
    <source>
        <dbReference type="ARBA" id="ARBA00001966"/>
    </source>
</evidence>
<feature type="domain" description="FAD/NAD(P)-binding" evidence="12">
    <location>
        <begin position="375"/>
        <end position="633"/>
    </location>
</feature>
<name>A0A8J6YW56_9RHOB</name>
<proteinExistence type="inferred from homology"/>